<keyword evidence="2" id="KW-0812">Transmembrane</keyword>
<evidence type="ECO:0000313" key="4">
    <source>
        <dbReference type="Proteomes" id="UP000193642"/>
    </source>
</evidence>
<keyword evidence="2" id="KW-0472">Membrane</keyword>
<accession>A0A1Y2C0I0</accession>
<evidence type="ECO:0000256" key="1">
    <source>
        <dbReference type="SAM" id="MobiDB-lite"/>
    </source>
</evidence>
<feature type="transmembrane region" description="Helical" evidence="2">
    <location>
        <begin position="289"/>
        <end position="312"/>
    </location>
</feature>
<keyword evidence="4" id="KW-1185">Reference proteome</keyword>
<dbReference type="EMBL" id="MCGO01000035">
    <property type="protein sequence ID" value="ORY40553.1"/>
    <property type="molecule type" value="Genomic_DNA"/>
</dbReference>
<comment type="caution">
    <text evidence="3">The sequence shown here is derived from an EMBL/GenBank/DDBJ whole genome shotgun (WGS) entry which is preliminary data.</text>
</comment>
<dbReference type="OrthoDB" id="2133274at2759"/>
<gene>
    <name evidence="3" type="ORF">BCR33DRAFT_852839</name>
</gene>
<feature type="compositionally biased region" description="Basic residues" evidence="1">
    <location>
        <begin position="481"/>
        <end position="502"/>
    </location>
</feature>
<dbReference type="Proteomes" id="UP000193642">
    <property type="component" value="Unassembled WGS sequence"/>
</dbReference>
<keyword evidence="2" id="KW-1133">Transmembrane helix</keyword>
<evidence type="ECO:0000313" key="3">
    <source>
        <dbReference type="EMBL" id="ORY40553.1"/>
    </source>
</evidence>
<feature type="region of interest" description="Disordered" evidence="1">
    <location>
        <begin position="470"/>
        <end position="503"/>
    </location>
</feature>
<sequence>MADVIFPHADQTDWSLSNEILHNIALKSIGVIHIAQGHSHSLEDGVFVITAHKKGYDTRVGPKTSEMVPIAWGFKNGQWTPCEFTNNVSDFHLVPTPSVENTKKIVEQLGFDNIVVRSWLPSLDGSDGCHILLEEQFYDANSWVGETRWVQTRSPSSVTTAIIRDANGEVFTIVAGMTNATIQANPTGIAMCHPRSDPVYLSSMIKWQGNVIANYTDVVQMSKNGKKLLVFSGDVLDVSPFYNPRYNASLFGPELEAIIKSHNGKDATRAFANAGILNVVSPNCFTASVVVWISTMIILLVVLAQFFLALYFKYVIGWTLGNNKAYRRAMDDLKKRRREYGRNAKTEETLGRSGGKNRPVPDLEGDIVPYNPHSGGVFGLTPEVPSVSSSRESDDKRLTVLSGPNGQLGGSMFQPFPQQTTFIPRHIQIDTKTLIVLLGGPGKTRLLSDISGNKDYIWNKCFRLTEGIGSGDDEVNADKRGSRHGGGRGRGRRHRKRHRQKLKGYQGHSFDHTIVTDGLVASLRYIHNDDRAGQVVKNERKKAGKERMKRQRFEGSLPASQRDPDPGYSVFNVNWNPRTFLPPPPFDPDPIFKLPKKRKTRDESDTGSPPKSPKPPTEFPYFDEPDDRELREKLRLAPNHIFIDPGKRSLLTMMDDSGKFLSYTSRQRLHETKQAPYTRLLTKARKKLGILDLEELVTQAQVSPRTCFSLLFREYVIVKLRVEADMWEKYADTRFRQYKWYGFINRKKSESWLVERMAREFGKDAAVIIGDWSISKHLRGFIPTPGIGLKRRLAEKFSVYSIDEFRTSIIHHKTEERCSNLKLRFGGKLRKLHAVLVYKTHRTGCINRDKNRVSNLGGDEDELLERLIVEVADPSATLQPTPGSSGAE</sequence>
<organism evidence="3 4">
    <name type="scientific">Rhizoclosmatium globosum</name>
    <dbReference type="NCBI Taxonomy" id="329046"/>
    <lineage>
        <taxon>Eukaryota</taxon>
        <taxon>Fungi</taxon>
        <taxon>Fungi incertae sedis</taxon>
        <taxon>Chytridiomycota</taxon>
        <taxon>Chytridiomycota incertae sedis</taxon>
        <taxon>Chytridiomycetes</taxon>
        <taxon>Chytridiales</taxon>
        <taxon>Chytriomycetaceae</taxon>
        <taxon>Rhizoclosmatium</taxon>
    </lineage>
</organism>
<name>A0A1Y2C0I0_9FUNG</name>
<dbReference type="AlphaFoldDB" id="A0A1Y2C0I0"/>
<proteinExistence type="predicted"/>
<feature type="compositionally biased region" description="Basic residues" evidence="1">
    <location>
        <begin position="539"/>
        <end position="550"/>
    </location>
</feature>
<feature type="region of interest" description="Disordered" evidence="1">
    <location>
        <begin position="534"/>
        <end position="624"/>
    </location>
</feature>
<evidence type="ECO:0000256" key="2">
    <source>
        <dbReference type="SAM" id="Phobius"/>
    </source>
</evidence>
<reference evidence="3 4" key="1">
    <citation type="submission" date="2016-07" db="EMBL/GenBank/DDBJ databases">
        <title>Pervasive Adenine N6-methylation of Active Genes in Fungi.</title>
        <authorList>
            <consortium name="DOE Joint Genome Institute"/>
            <person name="Mondo S.J."/>
            <person name="Dannebaum R.O."/>
            <person name="Kuo R.C."/>
            <person name="Labutti K."/>
            <person name="Haridas S."/>
            <person name="Kuo A."/>
            <person name="Salamov A."/>
            <person name="Ahrendt S.R."/>
            <person name="Lipzen A."/>
            <person name="Sullivan W."/>
            <person name="Andreopoulos W.B."/>
            <person name="Clum A."/>
            <person name="Lindquist E."/>
            <person name="Daum C."/>
            <person name="Ramamoorthy G.K."/>
            <person name="Gryganskyi A."/>
            <person name="Culley D."/>
            <person name="Magnuson J.K."/>
            <person name="James T.Y."/>
            <person name="O'Malley M.A."/>
            <person name="Stajich J.E."/>
            <person name="Spatafora J.W."/>
            <person name="Visel A."/>
            <person name="Grigoriev I.V."/>
        </authorList>
    </citation>
    <scope>NUCLEOTIDE SEQUENCE [LARGE SCALE GENOMIC DNA]</scope>
    <source>
        <strain evidence="3 4">JEL800</strain>
    </source>
</reference>
<protein>
    <submittedName>
        <fullName evidence="3">Uncharacterized protein</fullName>
    </submittedName>
</protein>